<dbReference type="Proteomes" id="UP000694425">
    <property type="component" value="Unplaced"/>
</dbReference>
<evidence type="ECO:0000313" key="2">
    <source>
        <dbReference type="Ensembl" id="ENSNVIP00000011764.1"/>
    </source>
</evidence>
<dbReference type="AlphaFoldDB" id="A0A8C7ENJ5"/>
<dbReference type="Ensembl" id="ENSNVIT00000013778.1">
    <property type="protein sequence ID" value="ENSNVIP00000011764.1"/>
    <property type="gene ID" value="ENSNVIG00000009309.1"/>
</dbReference>
<reference evidence="2" key="2">
    <citation type="submission" date="2025-09" db="UniProtKB">
        <authorList>
            <consortium name="Ensembl"/>
        </authorList>
    </citation>
    <scope>IDENTIFICATION</scope>
</reference>
<proteinExistence type="predicted"/>
<evidence type="ECO:0000256" key="1">
    <source>
        <dbReference type="SAM" id="SignalP"/>
    </source>
</evidence>
<feature type="signal peptide" evidence="1">
    <location>
        <begin position="1"/>
        <end position="21"/>
    </location>
</feature>
<sequence>MARPGIPAPLLVLLLLGAGLAHRSGPLPLVLNTWPFKNATEAGAGRRPGAGTSALTYNNSFGNFLYLYSLGCRVGNHPPSI</sequence>
<accession>A0A8C7ENJ5</accession>
<feature type="chain" id="PRO_5034607067" evidence="1">
    <location>
        <begin position="22"/>
        <end position="81"/>
    </location>
</feature>
<name>A0A8C7ENJ5_NEOVI</name>
<keyword evidence="3" id="KW-1185">Reference proteome</keyword>
<reference evidence="2" key="1">
    <citation type="submission" date="2025-08" db="UniProtKB">
        <authorList>
            <consortium name="Ensembl"/>
        </authorList>
    </citation>
    <scope>IDENTIFICATION</scope>
</reference>
<keyword evidence="1" id="KW-0732">Signal</keyword>
<organism evidence="2 3">
    <name type="scientific">Neovison vison</name>
    <name type="common">American mink</name>
    <name type="synonym">Mustela vison</name>
    <dbReference type="NCBI Taxonomy" id="452646"/>
    <lineage>
        <taxon>Eukaryota</taxon>
        <taxon>Metazoa</taxon>
        <taxon>Chordata</taxon>
        <taxon>Craniata</taxon>
        <taxon>Vertebrata</taxon>
        <taxon>Euteleostomi</taxon>
        <taxon>Mammalia</taxon>
        <taxon>Eutheria</taxon>
        <taxon>Laurasiatheria</taxon>
        <taxon>Carnivora</taxon>
        <taxon>Caniformia</taxon>
        <taxon>Musteloidea</taxon>
        <taxon>Mustelidae</taxon>
        <taxon>Mustelinae</taxon>
        <taxon>Neogale</taxon>
    </lineage>
</organism>
<evidence type="ECO:0000313" key="3">
    <source>
        <dbReference type="Proteomes" id="UP000694425"/>
    </source>
</evidence>
<protein>
    <submittedName>
        <fullName evidence="2">Uncharacterized protein</fullName>
    </submittedName>
</protein>